<feature type="transmembrane region" description="Helical" evidence="7">
    <location>
        <begin position="397"/>
        <end position="415"/>
    </location>
</feature>
<name>A0A256FRI6_9HYPH</name>
<evidence type="ECO:0000256" key="6">
    <source>
        <dbReference type="ARBA" id="ARBA00023136"/>
    </source>
</evidence>
<accession>A0A256FRI6</accession>
<keyword evidence="5 7" id="KW-1133">Transmembrane helix</keyword>
<protein>
    <submittedName>
        <fullName evidence="9">PAP2 superfamily protein</fullName>
    </submittedName>
</protein>
<organism evidence="9 10">
    <name type="scientific">Brucella grignonensis</name>
    <dbReference type="NCBI Taxonomy" id="94627"/>
    <lineage>
        <taxon>Bacteria</taxon>
        <taxon>Pseudomonadati</taxon>
        <taxon>Pseudomonadota</taxon>
        <taxon>Alphaproteobacteria</taxon>
        <taxon>Hyphomicrobiales</taxon>
        <taxon>Brucellaceae</taxon>
        <taxon>Brucella/Ochrobactrum group</taxon>
        <taxon>Brucella</taxon>
    </lineage>
</organism>
<feature type="transmembrane region" description="Helical" evidence="7">
    <location>
        <begin position="373"/>
        <end position="390"/>
    </location>
</feature>
<feature type="transmembrane region" description="Helical" evidence="7">
    <location>
        <begin position="299"/>
        <end position="324"/>
    </location>
</feature>
<dbReference type="SUPFAM" id="SSF48317">
    <property type="entry name" value="Acid phosphatase/Vanadium-dependent haloperoxidase"/>
    <property type="match status" value="1"/>
</dbReference>
<dbReference type="Proteomes" id="UP000216478">
    <property type="component" value="Unassembled WGS sequence"/>
</dbReference>
<comment type="similarity">
    <text evidence="2">Belongs to the DedA family.</text>
</comment>
<evidence type="ECO:0000256" key="4">
    <source>
        <dbReference type="ARBA" id="ARBA00022692"/>
    </source>
</evidence>
<dbReference type="Pfam" id="PF09335">
    <property type="entry name" value="VTT_dom"/>
    <property type="match status" value="1"/>
</dbReference>
<evidence type="ECO:0000256" key="1">
    <source>
        <dbReference type="ARBA" id="ARBA00004651"/>
    </source>
</evidence>
<feature type="transmembrane region" description="Helical" evidence="7">
    <location>
        <begin position="247"/>
        <end position="273"/>
    </location>
</feature>
<gene>
    <name evidence="9" type="ORF">CEV33_3914</name>
</gene>
<dbReference type="CDD" id="cd03392">
    <property type="entry name" value="PAP2_like_2"/>
    <property type="match status" value="1"/>
</dbReference>
<comment type="caution">
    <text evidence="9">The sequence shown here is derived from an EMBL/GenBank/DDBJ whole genome shotgun (WGS) entry which is preliminary data.</text>
</comment>
<dbReference type="OrthoDB" id="9801622at2"/>
<evidence type="ECO:0000313" key="9">
    <source>
        <dbReference type="EMBL" id="OYR17457.1"/>
    </source>
</evidence>
<dbReference type="InterPro" id="IPR000326">
    <property type="entry name" value="PAP2/HPO"/>
</dbReference>
<evidence type="ECO:0000256" key="3">
    <source>
        <dbReference type="ARBA" id="ARBA00022475"/>
    </source>
</evidence>
<dbReference type="RefSeq" id="WP_094538949.1">
    <property type="nucleotide sequence ID" value="NZ_JBHEER010000012.1"/>
</dbReference>
<feature type="transmembrane region" description="Helical" evidence="7">
    <location>
        <begin position="40"/>
        <end position="61"/>
    </location>
</feature>
<comment type="subcellular location">
    <subcellularLocation>
        <location evidence="1">Cell membrane</location>
        <topology evidence="1">Multi-pass membrane protein</topology>
    </subcellularLocation>
</comment>
<feature type="transmembrane region" description="Helical" evidence="7">
    <location>
        <begin position="427"/>
        <end position="445"/>
    </location>
</feature>
<dbReference type="Gene3D" id="1.20.144.10">
    <property type="entry name" value="Phosphatidic acid phosphatase type 2/haloperoxidase"/>
    <property type="match status" value="1"/>
</dbReference>
<dbReference type="PANTHER" id="PTHR30353:SF15">
    <property type="entry name" value="INNER MEMBRANE PROTEIN YABI"/>
    <property type="match status" value="1"/>
</dbReference>
<feature type="domain" description="Phosphatidic acid phosphatase type 2/haloperoxidase" evidence="8">
    <location>
        <begin position="332"/>
        <end position="442"/>
    </location>
</feature>
<dbReference type="InterPro" id="IPR036938">
    <property type="entry name" value="PAP2/HPO_sf"/>
</dbReference>
<evidence type="ECO:0000256" key="5">
    <source>
        <dbReference type="ARBA" id="ARBA00022989"/>
    </source>
</evidence>
<dbReference type="Pfam" id="PF01569">
    <property type="entry name" value="PAP2"/>
    <property type="match status" value="1"/>
</dbReference>
<reference evidence="9 10" key="1">
    <citation type="submission" date="2017-07" db="EMBL/GenBank/DDBJ databases">
        <title>Phylogenetic study on the rhizospheric bacterium Ochrobactrum sp. A44.</title>
        <authorList>
            <person name="Krzyzanowska D.M."/>
            <person name="Ossowicki A."/>
            <person name="Rajewska M."/>
            <person name="Maciag T."/>
            <person name="Kaczynski Z."/>
            <person name="Czerwicka M."/>
            <person name="Jafra S."/>
        </authorList>
    </citation>
    <scope>NUCLEOTIDE SEQUENCE [LARGE SCALE GENOMIC DNA]</scope>
    <source>
        <strain evidence="9 10">OgA9a</strain>
    </source>
</reference>
<dbReference type="AlphaFoldDB" id="A0A256FRI6"/>
<keyword evidence="3" id="KW-1003">Cell membrane</keyword>
<feature type="transmembrane region" description="Helical" evidence="7">
    <location>
        <begin position="331"/>
        <end position="353"/>
    </location>
</feature>
<proteinExistence type="inferred from homology"/>
<keyword evidence="10" id="KW-1185">Reference proteome</keyword>
<dbReference type="EMBL" id="NNRL01000147">
    <property type="protein sequence ID" value="OYR17457.1"/>
    <property type="molecule type" value="Genomic_DNA"/>
</dbReference>
<evidence type="ECO:0000256" key="2">
    <source>
        <dbReference type="ARBA" id="ARBA00010792"/>
    </source>
</evidence>
<keyword evidence="4 7" id="KW-0812">Transmembrane</keyword>
<feature type="transmembrane region" description="Helical" evidence="7">
    <location>
        <begin position="187"/>
        <end position="212"/>
    </location>
</feature>
<dbReference type="InterPro" id="IPR032816">
    <property type="entry name" value="VTT_dom"/>
</dbReference>
<evidence type="ECO:0000313" key="10">
    <source>
        <dbReference type="Proteomes" id="UP000216478"/>
    </source>
</evidence>
<dbReference type="SMART" id="SM00014">
    <property type="entry name" value="acidPPc"/>
    <property type="match status" value="1"/>
</dbReference>
<dbReference type="PANTHER" id="PTHR30353">
    <property type="entry name" value="INNER MEMBRANE PROTEIN DEDA-RELATED"/>
    <property type="match status" value="1"/>
</dbReference>
<feature type="transmembrane region" description="Helical" evidence="7">
    <location>
        <begin position="15"/>
        <end position="33"/>
    </location>
</feature>
<dbReference type="GO" id="GO:0005886">
    <property type="term" value="C:plasma membrane"/>
    <property type="evidence" value="ECO:0007669"/>
    <property type="project" value="UniProtKB-SubCell"/>
</dbReference>
<feature type="transmembrane region" description="Helical" evidence="7">
    <location>
        <begin position="67"/>
        <end position="87"/>
    </location>
</feature>
<evidence type="ECO:0000259" key="8">
    <source>
        <dbReference type="SMART" id="SM00014"/>
    </source>
</evidence>
<evidence type="ECO:0000256" key="7">
    <source>
        <dbReference type="SAM" id="Phobius"/>
    </source>
</evidence>
<sequence>MEGMNGLFSQYLHQLIDYIGSHPIAALLIILLISAGEAIFILGLFVPSTVVLVGAGTLIGLGKLHFGPVFAAASLGAIIGDAISYWIGHVYKEHIRSIWPFSRFTHLLDKGEDFFRRHGGKSVFIGRFIPGVKAVVPGIAGIAGMNPFWFTTINVASALAWSAAHILPGIGVGRTIGVATTVNPRVLEFMIVVVVLLTLVWYVTRLSVFWLLPRLDSIRLLAADKLRNDARSPLHILRRLLLNEGNIVVPFIYGGIAVAALISFALIILQLFFDQEFVRSDQAVSAYLQSLRTPLIDHLMIGITMLGDGLVLAPIAIVLVGVIAWHRRWKLAGIVAMAFAGATIFVPTMKILIHRARPMELYQGADGFSFPSGHATLSAAIVGITFLVCSHELKPRARLAAFVLGAGLIVMIAFSRLYLRAHWPSDVFAGVLFGVSLTFLLAWLIHGKMLAPISRHAAMAIGAVFLVVYPFHLISSYPSAHEKYVRAVEERFVTKNEWLADPLRFGSASRIMLDGELAQRIILQTDMPISEIETILIQADWTKSESGQVAQLINTILPSRSDVGTFVPFPETNNGALPIATFYRETAPLQHQILRFWATKFKISSGSRSTELLAVTVSDQMVEPVGFGFSLPEHVSTTPQAAGSVGQQISNTLSSARNTKPLRSLGIYLVPSA</sequence>
<keyword evidence="6 7" id="KW-0472">Membrane</keyword>
<dbReference type="InterPro" id="IPR032818">
    <property type="entry name" value="DedA-like"/>
</dbReference>
<feature type="transmembrane region" description="Helical" evidence="7">
    <location>
        <begin position="457"/>
        <end position="474"/>
    </location>
</feature>